<dbReference type="Pfam" id="PF02045">
    <property type="entry name" value="CBFB_NFYA"/>
    <property type="match status" value="1"/>
</dbReference>
<keyword evidence="4 6" id="KW-0804">Transcription</keyword>
<evidence type="ECO:0000256" key="4">
    <source>
        <dbReference type="ARBA" id="ARBA00023163"/>
    </source>
</evidence>
<dbReference type="SMART" id="SM00521">
    <property type="entry name" value="CBF"/>
    <property type="match status" value="1"/>
</dbReference>
<keyword evidence="3 6" id="KW-0238">DNA-binding</keyword>
<reference evidence="8" key="1">
    <citation type="journal article" date="2023" name="Mol. Phylogenet. Evol.">
        <title>Genome-scale phylogeny and comparative genomics of the fungal order Sordariales.</title>
        <authorList>
            <person name="Hensen N."/>
            <person name="Bonometti L."/>
            <person name="Westerberg I."/>
            <person name="Brannstrom I.O."/>
            <person name="Guillou S."/>
            <person name="Cros-Aarteil S."/>
            <person name="Calhoun S."/>
            <person name="Haridas S."/>
            <person name="Kuo A."/>
            <person name="Mondo S."/>
            <person name="Pangilinan J."/>
            <person name="Riley R."/>
            <person name="LaButti K."/>
            <person name="Andreopoulos B."/>
            <person name="Lipzen A."/>
            <person name="Chen C."/>
            <person name="Yan M."/>
            <person name="Daum C."/>
            <person name="Ng V."/>
            <person name="Clum A."/>
            <person name="Steindorff A."/>
            <person name="Ohm R.A."/>
            <person name="Martin F."/>
            <person name="Silar P."/>
            <person name="Natvig D.O."/>
            <person name="Lalanne C."/>
            <person name="Gautier V."/>
            <person name="Ament-Velasquez S.L."/>
            <person name="Kruys A."/>
            <person name="Hutchinson M.I."/>
            <person name="Powell A.J."/>
            <person name="Barry K."/>
            <person name="Miller A.N."/>
            <person name="Grigoriev I.V."/>
            <person name="Debuchy R."/>
            <person name="Gladieux P."/>
            <person name="Hiltunen Thoren M."/>
            <person name="Johannesson H."/>
        </authorList>
    </citation>
    <scope>NUCLEOTIDE SEQUENCE</scope>
    <source>
        <strain evidence="8">CBS 955.72</strain>
    </source>
</reference>
<evidence type="ECO:0000256" key="5">
    <source>
        <dbReference type="ARBA" id="ARBA00023242"/>
    </source>
</evidence>
<evidence type="ECO:0000256" key="2">
    <source>
        <dbReference type="ARBA" id="ARBA00023015"/>
    </source>
</evidence>
<feature type="region of interest" description="Disordered" evidence="7">
    <location>
        <begin position="32"/>
        <end position="56"/>
    </location>
</feature>
<keyword evidence="2 6" id="KW-0805">Transcription regulation</keyword>
<accession>A0AAJ0MD53</accession>
<organism evidence="8 9">
    <name type="scientific">Lasiosphaeria hispida</name>
    <dbReference type="NCBI Taxonomy" id="260671"/>
    <lineage>
        <taxon>Eukaryota</taxon>
        <taxon>Fungi</taxon>
        <taxon>Dikarya</taxon>
        <taxon>Ascomycota</taxon>
        <taxon>Pezizomycotina</taxon>
        <taxon>Sordariomycetes</taxon>
        <taxon>Sordariomycetidae</taxon>
        <taxon>Sordariales</taxon>
        <taxon>Lasiosphaeriaceae</taxon>
        <taxon>Lasiosphaeria</taxon>
    </lineage>
</organism>
<evidence type="ECO:0000256" key="1">
    <source>
        <dbReference type="ARBA" id="ARBA00004123"/>
    </source>
</evidence>
<feature type="non-terminal residue" evidence="8">
    <location>
        <position position="1"/>
    </location>
</feature>
<keyword evidence="5 6" id="KW-0539">Nucleus</keyword>
<evidence type="ECO:0000256" key="3">
    <source>
        <dbReference type="ARBA" id="ARBA00023125"/>
    </source>
</evidence>
<dbReference type="PRINTS" id="PR00616">
    <property type="entry name" value="CCAATSUBUNTB"/>
</dbReference>
<protein>
    <recommendedName>
        <fullName evidence="6">Transcriptional activator HAP2</fullName>
    </recommendedName>
</protein>
<name>A0AAJ0MD53_9PEZI</name>
<proteinExistence type="inferred from homology"/>
<comment type="similarity">
    <text evidence="6">Belongs to the NFYA/HAP2 subunit family.</text>
</comment>
<evidence type="ECO:0000313" key="8">
    <source>
        <dbReference type="EMBL" id="KAK3350302.1"/>
    </source>
</evidence>
<dbReference type="GO" id="GO:0005634">
    <property type="term" value="C:nucleus"/>
    <property type="evidence" value="ECO:0007669"/>
    <property type="project" value="UniProtKB-SubCell"/>
</dbReference>
<dbReference type="EMBL" id="JAUIQD010000005">
    <property type="protein sequence ID" value="KAK3350302.1"/>
    <property type="molecule type" value="Genomic_DNA"/>
</dbReference>
<comment type="subcellular location">
    <subcellularLocation>
        <location evidence="1 6">Nucleus</location>
    </subcellularLocation>
</comment>
<comment type="function">
    <text evidence="6">Component of the sequence-specific heterotrimeric transcription factor (NF-Y) which specifically recognizes a 5'-CCAAT-3' box motif found in the promoters of its target genes.</text>
</comment>
<gene>
    <name evidence="8" type="ORF">B0T25DRAFT_417217</name>
</gene>
<dbReference type="GO" id="GO:0003677">
    <property type="term" value="F:DNA binding"/>
    <property type="evidence" value="ECO:0007669"/>
    <property type="project" value="UniProtKB-KW"/>
</dbReference>
<dbReference type="Gene3D" id="6.10.250.2430">
    <property type="match status" value="1"/>
</dbReference>
<comment type="subunit">
    <text evidence="6">Heterotrimer.</text>
</comment>
<dbReference type="InterPro" id="IPR001289">
    <property type="entry name" value="NFYA"/>
</dbReference>
<dbReference type="AlphaFoldDB" id="A0AAJ0MD53"/>
<comment type="caution">
    <text evidence="8">The sequence shown here is derived from an EMBL/GenBank/DDBJ whole genome shotgun (WGS) entry which is preliminary data.</text>
</comment>
<sequence>QEEEPIYINPKQFHHILKRRVTQQKLEAKLQLPSKGHKPYLHKSRHNHIIRRPKGPKGRFLTTIKIRELEAKKE</sequence>
<reference evidence="8" key="2">
    <citation type="submission" date="2023-06" db="EMBL/GenBank/DDBJ databases">
        <authorList>
            <consortium name="Lawrence Berkeley National Laboratory"/>
            <person name="Haridas S."/>
            <person name="Hensen N."/>
            <person name="Bonometti L."/>
            <person name="Westerberg I."/>
            <person name="Brannstrom I.O."/>
            <person name="Guillou S."/>
            <person name="Cros-Aarteil S."/>
            <person name="Calhoun S."/>
            <person name="Kuo A."/>
            <person name="Mondo S."/>
            <person name="Pangilinan J."/>
            <person name="Riley R."/>
            <person name="Labutti K."/>
            <person name="Andreopoulos B."/>
            <person name="Lipzen A."/>
            <person name="Chen C."/>
            <person name="Yanf M."/>
            <person name="Daum C."/>
            <person name="Ng V."/>
            <person name="Clum A."/>
            <person name="Steindorff A."/>
            <person name="Ohm R."/>
            <person name="Martin F."/>
            <person name="Silar P."/>
            <person name="Natvig D."/>
            <person name="Lalanne C."/>
            <person name="Gautier V."/>
            <person name="Ament-Velasquez S.L."/>
            <person name="Kruys A."/>
            <person name="Hutchinson M.I."/>
            <person name="Powell A.J."/>
            <person name="Barry K."/>
            <person name="Miller A.N."/>
            <person name="Grigoriev I.V."/>
            <person name="Debuchy R."/>
            <person name="Gladieux P."/>
            <person name="Thoren M.H."/>
            <person name="Johannesson H."/>
        </authorList>
    </citation>
    <scope>NUCLEOTIDE SEQUENCE</scope>
    <source>
        <strain evidence="8">CBS 955.72</strain>
    </source>
</reference>
<dbReference type="GO" id="GO:0003700">
    <property type="term" value="F:DNA-binding transcription factor activity"/>
    <property type="evidence" value="ECO:0007669"/>
    <property type="project" value="UniProtKB-UniRule"/>
</dbReference>
<feature type="non-terminal residue" evidence="8">
    <location>
        <position position="74"/>
    </location>
</feature>
<dbReference type="Proteomes" id="UP001275084">
    <property type="component" value="Unassembled WGS sequence"/>
</dbReference>
<evidence type="ECO:0000313" key="9">
    <source>
        <dbReference type="Proteomes" id="UP001275084"/>
    </source>
</evidence>
<feature type="compositionally biased region" description="Basic residues" evidence="7">
    <location>
        <begin position="35"/>
        <end position="56"/>
    </location>
</feature>
<evidence type="ECO:0000256" key="6">
    <source>
        <dbReference type="RuleBase" id="RU367155"/>
    </source>
</evidence>
<dbReference type="PANTHER" id="PTHR12632">
    <property type="entry name" value="TRANSCRIPTION FACTOR NF-Y ALPHA-RELATED"/>
    <property type="match status" value="1"/>
</dbReference>
<keyword evidence="9" id="KW-1185">Reference proteome</keyword>
<dbReference type="PROSITE" id="PS51152">
    <property type="entry name" value="NFYA_HAP2_2"/>
    <property type="match status" value="1"/>
</dbReference>
<evidence type="ECO:0000256" key="7">
    <source>
        <dbReference type="SAM" id="MobiDB-lite"/>
    </source>
</evidence>